<dbReference type="Proteomes" id="UP000736787">
    <property type="component" value="Unassembled WGS sequence"/>
</dbReference>
<evidence type="ECO:0000313" key="2">
    <source>
        <dbReference type="Proteomes" id="UP000736787"/>
    </source>
</evidence>
<comment type="caution">
    <text evidence="1">The sequence shown here is derived from an EMBL/GenBank/DDBJ whole genome shotgun (WGS) entry which is preliminary data.</text>
</comment>
<dbReference type="EMBL" id="RCMK01000575">
    <property type="protein sequence ID" value="KAG2921103.1"/>
    <property type="molecule type" value="Genomic_DNA"/>
</dbReference>
<accession>A0A8T1K212</accession>
<proteinExistence type="predicted"/>
<dbReference type="AlphaFoldDB" id="A0A8T1K212"/>
<evidence type="ECO:0000313" key="1">
    <source>
        <dbReference type="EMBL" id="KAG2921103.1"/>
    </source>
</evidence>
<gene>
    <name evidence="1" type="ORF">PC117_g16331</name>
</gene>
<organism evidence="1 2">
    <name type="scientific">Phytophthora cactorum</name>
    <dbReference type="NCBI Taxonomy" id="29920"/>
    <lineage>
        <taxon>Eukaryota</taxon>
        <taxon>Sar</taxon>
        <taxon>Stramenopiles</taxon>
        <taxon>Oomycota</taxon>
        <taxon>Peronosporomycetes</taxon>
        <taxon>Peronosporales</taxon>
        <taxon>Peronosporaceae</taxon>
        <taxon>Phytophthora</taxon>
    </lineage>
</organism>
<sequence length="129" mass="15207">MVNFNGEATVVDLHNWADSTMQERIRQGKAHWRKQQRREGMAPLRTYRTGELQSMQQERTQLELQYKQHLALSIRAATESNESELSQAMNRIVLESDALRTENIELLERLQQHKRLHSLRQQGLSRRVS</sequence>
<protein>
    <submittedName>
        <fullName evidence="1">Uncharacterized protein</fullName>
    </submittedName>
</protein>
<reference evidence="1" key="1">
    <citation type="submission" date="2018-10" db="EMBL/GenBank/DDBJ databases">
        <title>Effector identification in a new, highly contiguous assembly of the strawberry crown rot pathogen Phytophthora cactorum.</title>
        <authorList>
            <person name="Armitage A.D."/>
            <person name="Nellist C.F."/>
            <person name="Bates H."/>
            <person name="Vickerstaff R.J."/>
            <person name="Harrison R.J."/>
        </authorList>
    </citation>
    <scope>NUCLEOTIDE SEQUENCE</scope>
    <source>
        <strain evidence="1">4040</strain>
    </source>
</reference>
<name>A0A8T1K212_9STRA</name>